<dbReference type="PIRSF" id="PIRSF005962">
    <property type="entry name" value="Pept_M20D_amidohydro"/>
    <property type="match status" value="1"/>
</dbReference>
<feature type="signal peptide" evidence="3">
    <location>
        <begin position="1"/>
        <end position="22"/>
    </location>
</feature>
<keyword evidence="6" id="KW-1185">Reference proteome</keyword>
<organism evidence="5 6">
    <name type="scientific">Steroidobacter agaridevorans</name>
    <dbReference type="NCBI Taxonomy" id="2695856"/>
    <lineage>
        <taxon>Bacteria</taxon>
        <taxon>Pseudomonadati</taxon>
        <taxon>Pseudomonadota</taxon>
        <taxon>Gammaproteobacteria</taxon>
        <taxon>Steroidobacterales</taxon>
        <taxon>Steroidobacteraceae</taxon>
        <taxon>Steroidobacter</taxon>
    </lineage>
</organism>
<comment type="cofactor">
    <cofactor evidence="2">
        <name>Mn(2+)</name>
        <dbReference type="ChEBI" id="CHEBI:29035"/>
    </cofactor>
    <text evidence="2">The Mn(2+) ion enhances activity.</text>
</comment>
<dbReference type="GO" id="GO:0019877">
    <property type="term" value="P:diaminopimelate biosynthetic process"/>
    <property type="evidence" value="ECO:0007669"/>
    <property type="project" value="UniProtKB-ARBA"/>
</dbReference>
<dbReference type="RefSeq" id="WP_202624692.1">
    <property type="nucleotide sequence ID" value="NZ_BLJN01000003.1"/>
</dbReference>
<keyword evidence="2" id="KW-0464">Manganese</keyword>
<dbReference type="Gene3D" id="3.30.70.360">
    <property type="match status" value="1"/>
</dbReference>
<accession>A0A829YEX2</accession>
<evidence type="ECO:0000259" key="4">
    <source>
        <dbReference type="Pfam" id="PF07687"/>
    </source>
</evidence>
<keyword evidence="3" id="KW-0732">Signal</keyword>
<dbReference type="Proteomes" id="UP000445000">
    <property type="component" value="Unassembled WGS sequence"/>
</dbReference>
<feature type="domain" description="Peptidase M20 dimerisation" evidence="4">
    <location>
        <begin position="225"/>
        <end position="319"/>
    </location>
</feature>
<evidence type="ECO:0000313" key="6">
    <source>
        <dbReference type="Proteomes" id="UP000445000"/>
    </source>
</evidence>
<dbReference type="SUPFAM" id="SSF53187">
    <property type="entry name" value="Zn-dependent exopeptidases"/>
    <property type="match status" value="1"/>
</dbReference>
<dbReference type="Gene3D" id="3.40.630.10">
    <property type="entry name" value="Zn peptidases"/>
    <property type="match status" value="1"/>
</dbReference>
<gene>
    <name evidence="5" type="primary">amaA_2</name>
    <name evidence="5" type="ORF">GCM10011487_34830</name>
</gene>
<sequence>MKWMIPTSLAMTAMFGAATADAQISGAQIDAAAGKVEAKVIGWRRDIHQHPELSNRETRTSKLVADHLKKLGLPVRTGIARTGVTAVLKGGKPGPVIALRADMDALPVTEQVDVPFKSTVTTEYLGKKVGVMHACGHDSHVANLMGIAEMLVGMKQDLPGTVLFIFQPAEEGAPEGEQGGASLMIKDGVFNEVKPEAVFGLHVTSTLNSGIIGYRSGPFMAASDSFRIEVQGRQSHGSRPWSGVDPIVAGSQIVMGLQTIVSRQIDITELPAVVTIGKFDGGVRHNIIPDKVEMFGTLRTFDKDMRADIMKRIDVTATNIAESTGAQAKVMFNPGNNPVVMNNPQLTQRSLPSLKRVAGEDKVVTLPLITGSEDFAYYADLIPSLFFYVGVTPPGQDANAAPSNHSPLFYIDEPGIAFATRALASVAVDYLQGAK</sequence>
<feature type="binding site" evidence="2">
    <location>
        <position position="137"/>
    </location>
    <ligand>
        <name>Mn(2+)</name>
        <dbReference type="ChEBI" id="CHEBI:29035"/>
        <label>2</label>
    </ligand>
</feature>
<feature type="binding site" evidence="2">
    <location>
        <position position="171"/>
    </location>
    <ligand>
        <name>Mn(2+)</name>
        <dbReference type="ChEBI" id="CHEBI:29035"/>
        <label>2</label>
    </ligand>
</feature>
<dbReference type="SUPFAM" id="SSF55031">
    <property type="entry name" value="Bacterial exopeptidase dimerisation domain"/>
    <property type="match status" value="1"/>
</dbReference>
<dbReference type="AlphaFoldDB" id="A0A829YEX2"/>
<keyword evidence="2" id="KW-0479">Metal-binding</keyword>
<dbReference type="InterPro" id="IPR011650">
    <property type="entry name" value="Peptidase_M20_dimer"/>
</dbReference>
<feature type="chain" id="PRO_5032684637" evidence="3">
    <location>
        <begin position="23"/>
        <end position="435"/>
    </location>
</feature>
<feature type="binding site" evidence="2">
    <location>
        <position position="202"/>
    </location>
    <ligand>
        <name>Mn(2+)</name>
        <dbReference type="ChEBI" id="CHEBI:29035"/>
        <label>2</label>
    </ligand>
</feature>
<dbReference type="InterPro" id="IPR036264">
    <property type="entry name" value="Bact_exopeptidase_dim_dom"/>
</dbReference>
<protein>
    <submittedName>
        <fullName evidence="5">N-acyl-L-amino acid amidohydrolase</fullName>
    </submittedName>
</protein>
<reference evidence="6" key="1">
    <citation type="submission" date="2020-01" db="EMBL/GenBank/DDBJ databases">
        <title>'Steroidobacter agaridevorans' sp. nov., agar-degrading bacteria isolated from rhizosphere soils.</title>
        <authorList>
            <person name="Ikenaga M."/>
            <person name="Kataoka M."/>
            <person name="Murouchi A."/>
            <person name="Katsuragi S."/>
            <person name="Sakai M."/>
        </authorList>
    </citation>
    <scope>NUCLEOTIDE SEQUENCE [LARGE SCALE GENOMIC DNA]</scope>
    <source>
        <strain evidence="6">YU21-B</strain>
    </source>
</reference>
<proteinExistence type="predicted"/>
<dbReference type="InterPro" id="IPR017439">
    <property type="entry name" value="Amidohydrolase"/>
</dbReference>
<dbReference type="GO" id="GO:0050118">
    <property type="term" value="F:N-acetyldiaminopimelate deacetylase activity"/>
    <property type="evidence" value="ECO:0007669"/>
    <property type="project" value="UniProtKB-ARBA"/>
</dbReference>
<dbReference type="Pfam" id="PF01546">
    <property type="entry name" value="Peptidase_M20"/>
    <property type="match status" value="1"/>
</dbReference>
<feature type="binding site" evidence="2">
    <location>
        <position position="405"/>
    </location>
    <ligand>
        <name>Mn(2+)</name>
        <dbReference type="ChEBI" id="CHEBI:29035"/>
        <label>2</label>
    </ligand>
</feature>
<evidence type="ECO:0000256" key="1">
    <source>
        <dbReference type="ARBA" id="ARBA00022801"/>
    </source>
</evidence>
<dbReference type="InterPro" id="IPR002933">
    <property type="entry name" value="Peptidase_M20"/>
</dbReference>
<evidence type="ECO:0000313" key="5">
    <source>
        <dbReference type="EMBL" id="GFE81483.1"/>
    </source>
</evidence>
<dbReference type="EMBL" id="BLJN01000003">
    <property type="protein sequence ID" value="GFE81483.1"/>
    <property type="molecule type" value="Genomic_DNA"/>
</dbReference>
<keyword evidence="1 5" id="KW-0378">Hydrolase</keyword>
<feature type="binding site" evidence="2">
    <location>
        <position position="135"/>
    </location>
    <ligand>
        <name>Mn(2+)</name>
        <dbReference type="ChEBI" id="CHEBI:29035"/>
        <label>2</label>
    </ligand>
</feature>
<dbReference type="PANTHER" id="PTHR11014">
    <property type="entry name" value="PEPTIDASE M20 FAMILY MEMBER"/>
    <property type="match status" value="1"/>
</dbReference>
<dbReference type="PANTHER" id="PTHR11014:SF63">
    <property type="entry name" value="METALLOPEPTIDASE, PUTATIVE (AFU_ORTHOLOGUE AFUA_6G09600)-RELATED"/>
    <property type="match status" value="1"/>
</dbReference>
<dbReference type="Pfam" id="PF07687">
    <property type="entry name" value="M20_dimer"/>
    <property type="match status" value="1"/>
</dbReference>
<dbReference type="NCBIfam" id="TIGR01891">
    <property type="entry name" value="amidohydrolases"/>
    <property type="match status" value="1"/>
</dbReference>
<dbReference type="FunFam" id="3.30.70.360:FF:000001">
    <property type="entry name" value="N-acetyldiaminopimelate deacetylase"/>
    <property type="match status" value="1"/>
</dbReference>
<name>A0A829YEX2_9GAMM</name>
<evidence type="ECO:0000256" key="2">
    <source>
        <dbReference type="PIRSR" id="PIRSR005962-1"/>
    </source>
</evidence>
<comment type="caution">
    <text evidence="5">The sequence shown here is derived from an EMBL/GenBank/DDBJ whole genome shotgun (WGS) entry which is preliminary data.</text>
</comment>
<dbReference type="GO" id="GO:0046872">
    <property type="term" value="F:metal ion binding"/>
    <property type="evidence" value="ECO:0007669"/>
    <property type="project" value="UniProtKB-KW"/>
</dbReference>
<evidence type="ECO:0000256" key="3">
    <source>
        <dbReference type="SAM" id="SignalP"/>
    </source>
</evidence>